<dbReference type="AlphaFoldDB" id="A0A085VIZ7"/>
<feature type="transmembrane region" description="Helical" evidence="1">
    <location>
        <begin position="207"/>
        <end position="223"/>
    </location>
</feature>
<comment type="caution">
    <text evidence="2">The sequence shown here is derived from an EMBL/GenBank/DDBJ whole genome shotgun (WGS) entry which is preliminary data.</text>
</comment>
<evidence type="ECO:0000256" key="1">
    <source>
        <dbReference type="SAM" id="Phobius"/>
    </source>
</evidence>
<feature type="transmembrane region" description="Helical" evidence="1">
    <location>
        <begin position="372"/>
        <end position="390"/>
    </location>
</feature>
<accession>A0A085VIZ7</accession>
<keyword evidence="1" id="KW-0812">Transmembrane</keyword>
<gene>
    <name evidence="2" type="ORF">IV01_12350</name>
</gene>
<name>A0A085VIZ7_PSESX</name>
<keyword evidence="1" id="KW-0472">Membrane</keyword>
<evidence type="ECO:0000313" key="3">
    <source>
        <dbReference type="Proteomes" id="UP000028631"/>
    </source>
</evidence>
<feature type="transmembrane region" description="Helical" evidence="1">
    <location>
        <begin position="128"/>
        <end position="146"/>
    </location>
</feature>
<dbReference type="EMBL" id="JPQU01000034">
    <property type="protein sequence ID" value="KFE55410.1"/>
    <property type="molecule type" value="Genomic_DNA"/>
</dbReference>
<feature type="transmembrane region" description="Helical" evidence="1">
    <location>
        <begin position="180"/>
        <end position="200"/>
    </location>
</feature>
<dbReference type="PATRIC" id="fig|317.175.peg.2572"/>
<feature type="transmembrane region" description="Helical" evidence="1">
    <location>
        <begin position="102"/>
        <end position="123"/>
    </location>
</feature>
<feature type="transmembrane region" description="Helical" evidence="1">
    <location>
        <begin position="79"/>
        <end position="96"/>
    </location>
</feature>
<evidence type="ECO:0000313" key="2">
    <source>
        <dbReference type="EMBL" id="KFE55410.1"/>
    </source>
</evidence>
<dbReference type="Proteomes" id="UP000028631">
    <property type="component" value="Unassembled WGS sequence"/>
</dbReference>
<feature type="transmembrane region" description="Helical" evidence="1">
    <location>
        <begin position="341"/>
        <end position="365"/>
    </location>
</feature>
<dbReference type="RefSeq" id="WP_032628540.1">
    <property type="nucleotide sequence ID" value="NZ_JPQU01000034.1"/>
</dbReference>
<organism evidence="2 3">
    <name type="scientific">Pseudomonas syringae</name>
    <dbReference type="NCBI Taxonomy" id="317"/>
    <lineage>
        <taxon>Bacteria</taxon>
        <taxon>Pseudomonadati</taxon>
        <taxon>Pseudomonadota</taxon>
        <taxon>Gammaproteobacteria</taxon>
        <taxon>Pseudomonadales</taxon>
        <taxon>Pseudomonadaceae</taxon>
        <taxon>Pseudomonas</taxon>
    </lineage>
</organism>
<feature type="transmembrane region" description="Helical" evidence="1">
    <location>
        <begin position="50"/>
        <end position="67"/>
    </location>
</feature>
<feature type="transmembrane region" description="Helical" evidence="1">
    <location>
        <begin position="396"/>
        <end position="415"/>
    </location>
</feature>
<sequence length="435" mass="46931">MMLNSANDSGAKTSIMSFNKSTMVVWIAISLIIIETFSGALRFYFDKAGIAPLLYVPKVACLVMFALELRDYKAGRMVWLSLLLLIISSVLAMLHGASLNNIAFGLFGISPLLFGMTCSEHLIHQRRLFLWVIGLCLLASLIGVALDKVTSVPWKGYAYSVGEVELSANTAWSAGAEDRIAGFARVSNVLSILIAIYTLYLAMFIRSRLVLLTLSVAALYGIVLTTSKAPAAAFVATMGILLLSNLRWTSRIICVVAVIGGLTLPLVGLVYDFDVRTVSSSSDSLASLYDRLINTWPNLVEIIEGLGWGYTGAGFGLFGSPASMFPVPGAEMLTGADSSAMYLWATFGVFGPLLYALQIPLFFALSNNDSRIGRALLAITFCCCLISWTTDMFEVTIANLFLGLGIGHVLSGKLLDSRKTARPQAFQLTPPAASY</sequence>
<keyword evidence="3" id="KW-1185">Reference proteome</keyword>
<proteinExistence type="predicted"/>
<feature type="transmembrane region" description="Helical" evidence="1">
    <location>
        <begin position="21"/>
        <end position="44"/>
    </location>
</feature>
<keyword evidence="1" id="KW-1133">Transmembrane helix</keyword>
<dbReference type="OrthoDB" id="6801209at2"/>
<reference evidence="2 3" key="1">
    <citation type="submission" date="2014-07" db="EMBL/GenBank/DDBJ databases">
        <title>Draft Genome Sequences of Environmental Pseudomonas syringae strains.</title>
        <authorList>
            <person name="Baltrus D.A."/>
            <person name="Berge O."/>
            <person name="Morris C."/>
        </authorList>
    </citation>
    <scope>NUCLEOTIDE SEQUENCE [LARGE SCALE GENOMIC DNA]</scope>
    <source>
        <strain evidence="2 3">GAW0119</strain>
    </source>
</reference>
<feature type="transmembrane region" description="Helical" evidence="1">
    <location>
        <begin position="253"/>
        <end position="271"/>
    </location>
</feature>
<protein>
    <submittedName>
        <fullName evidence="2">Membrane protein</fullName>
    </submittedName>
</protein>